<name>X1TAB0_9ZZZZ</name>
<dbReference type="InterPro" id="IPR049730">
    <property type="entry name" value="SNF2/RAD54-like_C"/>
</dbReference>
<feature type="non-terminal residue" evidence="3">
    <location>
        <position position="270"/>
    </location>
</feature>
<dbReference type="CDD" id="cd18793">
    <property type="entry name" value="SF2_C_SNF"/>
    <property type="match status" value="1"/>
</dbReference>
<keyword evidence="1" id="KW-0378">Hydrolase</keyword>
<dbReference type="AlphaFoldDB" id="X1TAB0"/>
<dbReference type="SMART" id="SM00490">
    <property type="entry name" value="HELICc"/>
    <property type="match status" value="1"/>
</dbReference>
<evidence type="ECO:0000313" key="3">
    <source>
        <dbReference type="EMBL" id="GAI88336.1"/>
    </source>
</evidence>
<dbReference type="GO" id="GO:0043596">
    <property type="term" value="C:nuclear replication fork"/>
    <property type="evidence" value="ECO:0007669"/>
    <property type="project" value="TreeGrafter"/>
</dbReference>
<organism evidence="3">
    <name type="scientific">marine sediment metagenome</name>
    <dbReference type="NCBI Taxonomy" id="412755"/>
    <lineage>
        <taxon>unclassified sequences</taxon>
        <taxon>metagenomes</taxon>
        <taxon>ecological metagenomes</taxon>
    </lineage>
</organism>
<dbReference type="EMBL" id="BARW01021355">
    <property type="protein sequence ID" value="GAI88336.1"/>
    <property type="molecule type" value="Genomic_DNA"/>
</dbReference>
<gene>
    <name evidence="3" type="ORF">S12H4_35882</name>
</gene>
<sequence>AKNRIAALMGALMIKRLESSVAAFRSTLESLISSNRNFKNALEAGYVPIGQTATRLLAGDSFDPDEALEILQAEEKRRTEANEPRSKLVHPTDDFNIDGWIQDLDADYSVLSGIHQSMARIEPEDDDKLHSLQKFIAGLDKDEKIVIFSEAETTIEYLFEQLNPGGKDQSIARLSGSNRDQVASVLKRFSPDANLKKDRDGKTIERMPGLEVRILIATDVVSEGQNLQDCGRVLNYDLHWNPVRLIQRFGRVDRIGTDYAEIHLNNMWPD</sequence>
<protein>
    <recommendedName>
        <fullName evidence="2">Helicase C-terminal domain-containing protein</fullName>
    </recommendedName>
</protein>
<evidence type="ECO:0000256" key="1">
    <source>
        <dbReference type="ARBA" id="ARBA00022801"/>
    </source>
</evidence>
<dbReference type="PANTHER" id="PTHR45766:SF6">
    <property type="entry name" value="SWI_SNF-RELATED MATRIX-ASSOCIATED ACTIN-DEPENDENT REGULATOR OF CHROMATIN SUBFAMILY A-LIKE PROTEIN 1"/>
    <property type="match status" value="1"/>
</dbReference>
<dbReference type="InterPro" id="IPR001650">
    <property type="entry name" value="Helicase_C-like"/>
</dbReference>
<dbReference type="PROSITE" id="PS51194">
    <property type="entry name" value="HELICASE_CTER"/>
    <property type="match status" value="1"/>
</dbReference>
<dbReference type="GO" id="GO:0031297">
    <property type="term" value="P:replication fork processing"/>
    <property type="evidence" value="ECO:0007669"/>
    <property type="project" value="TreeGrafter"/>
</dbReference>
<dbReference type="PANTHER" id="PTHR45766">
    <property type="entry name" value="DNA ANNEALING HELICASE AND ENDONUCLEASE ZRANB3 FAMILY MEMBER"/>
    <property type="match status" value="1"/>
</dbReference>
<dbReference type="GO" id="GO:0016787">
    <property type="term" value="F:hydrolase activity"/>
    <property type="evidence" value="ECO:0007669"/>
    <property type="project" value="UniProtKB-KW"/>
</dbReference>
<proteinExistence type="predicted"/>
<feature type="non-terminal residue" evidence="3">
    <location>
        <position position="1"/>
    </location>
</feature>
<evidence type="ECO:0000259" key="2">
    <source>
        <dbReference type="PROSITE" id="PS51194"/>
    </source>
</evidence>
<comment type="caution">
    <text evidence="3">The sequence shown here is derived from an EMBL/GenBank/DDBJ whole genome shotgun (WGS) entry which is preliminary data.</text>
</comment>
<dbReference type="Pfam" id="PF00271">
    <property type="entry name" value="Helicase_C"/>
    <property type="match status" value="1"/>
</dbReference>
<dbReference type="Gene3D" id="3.40.50.300">
    <property type="entry name" value="P-loop containing nucleotide triphosphate hydrolases"/>
    <property type="match status" value="1"/>
</dbReference>
<dbReference type="SUPFAM" id="SSF52540">
    <property type="entry name" value="P-loop containing nucleoside triphosphate hydrolases"/>
    <property type="match status" value="1"/>
</dbReference>
<accession>X1TAB0</accession>
<dbReference type="GO" id="GO:0006281">
    <property type="term" value="P:DNA repair"/>
    <property type="evidence" value="ECO:0007669"/>
    <property type="project" value="TreeGrafter"/>
</dbReference>
<dbReference type="InterPro" id="IPR027417">
    <property type="entry name" value="P-loop_NTPase"/>
</dbReference>
<reference evidence="3" key="1">
    <citation type="journal article" date="2014" name="Front. Microbiol.">
        <title>High frequency of phylogenetically diverse reductive dehalogenase-homologous genes in deep subseafloor sedimentary metagenomes.</title>
        <authorList>
            <person name="Kawai M."/>
            <person name="Futagami T."/>
            <person name="Toyoda A."/>
            <person name="Takaki Y."/>
            <person name="Nishi S."/>
            <person name="Hori S."/>
            <person name="Arai W."/>
            <person name="Tsubouchi T."/>
            <person name="Morono Y."/>
            <person name="Uchiyama I."/>
            <person name="Ito T."/>
            <person name="Fujiyama A."/>
            <person name="Inagaki F."/>
            <person name="Takami H."/>
        </authorList>
    </citation>
    <scope>NUCLEOTIDE SEQUENCE</scope>
    <source>
        <strain evidence="3">Expedition CK06-06</strain>
    </source>
</reference>
<feature type="domain" description="Helicase C-terminal" evidence="2">
    <location>
        <begin position="131"/>
        <end position="270"/>
    </location>
</feature>